<dbReference type="PANTHER" id="PTHR42690:SF1">
    <property type="entry name" value="THREONINE SYNTHASE-LIKE 2"/>
    <property type="match status" value="1"/>
</dbReference>
<keyword evidence="4" id="KW-0456">Lyase</keyword>
<dbReference type="NCBIfam" id="TIGR00260">
    <property type="entry name" value="thrC"/>
    <property type="match status" value="1"/>
</dbReference>
<organism evidence="9 10">
    <name type="scientific">Telmatospirillum siberiense</name>
    <dbReference type="NCBI Taxonomy" id="382514"/>
    <lineage>
        <taxon>Bacteria</taxon>
        <taxon>Pseudomonadati</taxon>
        <taxon>Pseudomonadota</taxon>
        <taxon>Alphaproteobacteria</taxon>
        <taxon>Rhodospirillales</taxon>
        <taxon>Rhodospirillaceae</taxon>
        <taxon>Telmatospirillum</taxon>
    </lineage>
</organism>
<feature type="modified residue" description="N6-(pyridoxal phosphate)lysine" evidence="6">
    <location>
        <position position="112"/>
    </location>
</feature>
<dbReference type="SUPFAM" id="SSF53686">
    <property type="entry name" value="Tryptophan synthase beta subunit-like PLP-dependent enzymes"/>
    <property type="match status" value="1"/>
</dbReference>
<evidence type="ECO:0000256" key="4">
    <source>
        <dbReference type="ARBA" id="ARBA00023239"/>
    </source>
</evidence>
<dbReference type="Pfam" id="PF00291">
    <property type="entry name" value="PALP"/>
    <property type="match status" value="1"/>
</dbReference>
<dbReference type="Pfam" id="PF24857">
    <property type="entry name" value="THR4_C"/>
    <property type="match status" value="1"/>
</dbReference>
<keyword evidence="10" id="KW-1185">Reference proteome</keyword>
<dbReference type="InterPro" id="IPR051166">
    <property type="entry name" value="Threonine_Synthase"/>
</dbReference>
<dbReference type="EMBL" id="PIUM01000015">
    <property type="protein sequence ID" value="PKU23987.1"/>
    <property type="molecule type" value="Genomic_DNA"/>
</dbReference>
<dbReference type="EC" id="4.2.3.1" evidence="5"/>
<comment type="caution">
    <text evidence="9">The sequence shown here is derived from an EMBL/GenBank/DDBJ whole genome shotgun (WGS) entry which is preliminary data.</text>
</comment>
<dbReference type="GO" id="GO:0004795">
    <property type="term" value="F:threonine synthase activity"/>
    <property type="evidence" value="ECO:0007669"/>
    <property type="project" value="UniProtKB-UniRule"/>
</dbReference>
<dbReference type="GO" id="GO:0009088">
    <property type="term" value="P:threonine biosynthetic process"/>
    <property type="evidence" value="ECO:0007669"/>
    <property type="project" value="UniProtKB-UniRule"/>
</dbReference>
<sequence>MSYHSTRGQAPALAFDDVLLAGLARDGGLYLPEAWPRFSEADLAGLAGLSYQQVAVRVMQPFLDGSIAEDDFAALVAETYAGFDHAAVAPLTQLGRNDWLLELFHGPTLAFKDYALQLLGRLFDHVLTKKGRRVTIVGATSGDTGSAAIEACRDRAAVDIVILHPKGRTSEVQRRQMTTVTSANVRNIAIEGTFDDCQDMVKAMFNDQPFRDQLNLSAVNSINWARIMAQIVYYFAAGTALGAPHRPISFAVPTGNFGNVYAAFAARRMGLPIRQLVVGSNSNDILTRFFESGVMSKNKVVPTLSPSMDIQVSSNFERYLFDLFGEDAARVVDFMERFRRDGRFEVGETMLANINSLFQGYRLDDEATSGVIRKLYEETGELLDPHTAIGVAAGRARRRDASTPMVALATAHAAKFPDAVEAATGIRPALPSRLGDLFERPERYDVLPNDLETVKDYVRQVARVNA</sequence>
<comment type="similarity">
    <text evidence="2">Belongs to the threonine synthase family.</text>
</comment>
<protein>
    <recommendedName>
        <fullName evidence="5">Threonine synthase</fullName>
        <ecNumber evidence="5">4.2.3.1</ecNumber>
    </recommendedName>
</protein>
<evidence type="ECO:0000256" key="3">
    <source>
        <dbReference type="ARBA" id="ARBA00022898"/>
    </source>
</evidence>
<dbReference type="InterPro" id="IPR004450">
    <property type="entry name" value="Thr_synthase-like"/>
</dbReference>
<keyword evidence="3 6" id="KW-0663">Pyridoxal phosphate</keyword>
<feature type="domain" description="Tryptophan synthase beta chain-like PALP" evidence="7">
    <location>
        <begin position="93"/>
        <end position="333"/>
    </location>
</feature>
<dbReference type="InterPro" id="IPR037158">
    <property type="entry name" value="Thr_synth_N_sf"/>
</dbReference>
<gene>
    <name evidence="9" type="ORF">CWS72_14080</name>
</gene>
<evidence type="ECO:0000313" key="9">
    <source>
        <dbReference type="EMBL" id="PKU23987.1"/>
    </source>
</evidence>
<dbReference type="InterPro" id="IPR036052">
    <property type="entry name" value="TrpB-like_PALP_sf"/>
</dbReference>
<evidence type="ECO:0000256" key="6">
    <source>
        <dbReference type="PIRSR" id="PIRSR604450-51"/>
    </source>
</evidence>
<dbReference type="RefSeq" id="WP_101251248.1">
    <property type="nucleotide sequence ID" value="NZ_PIUM01000015.1"/>
</dbReference>
<dbReference type="Gene3D" id="3.40.50.1100">
    <property type="match status" value="2"/>
</dbReference>
<name>A0A2N3PUB9_9PROT</name>
<dbReference type="OrthoDB" id="9763107at2"/>
<evidence type="ECO:0000313" key="10">
    <source>
        <dbReference type="Proteomes" id="UP000233293"/>
    </source>
</evidence>
<comment type="cofactor">
    <cofactor evidence="1 6">
        <name>pyridoxal 5'-phosphate</name>
        <dbReference type="ChEBI" id="CHEBI:597326"/>
    </cofactor>
</comment>
<dbReference type="CDD" id="cd01560">
    <property type="entry name" value="Thr-synth_2"/>
    <property type="match status" value="1"/>
</dbReference>
<dbReference type="Pfam" id="PF14821">
    <property type="entry name" value="Thr_synth_N"/>
    <property type="match status" value="1"/>
</dbReference>
<reference evidence="10" key="1">
    <citation type="submission" date="2017-12" db="EMBL/GenBank/DDBJ databases">
        <title>Draft genome sequence of Telmatospirillum siberiense 26-4b1T, an acidotolerant peatland alphaproteobacterium potentially involved in sulfur cycling.</title>
        <authorList>
            <person name="Hausmann B."/>
            <person name="Pjevac P."/>
            <person name="Schreck K."/>
            <person name="Herbold C.W."/>
            <person name="Daims H."/>
            <person name="Wagner M."/>
            <person name="Pester M."/>
            <person name="Loy A."/>
        </authorList>
    </citation>
    <scope>NUCLEOTIDE SEQUENCE [LARGE SCALE GENOMIC DNA]</scope>
    <source>
        <strain evidence="10">26-4b1</strain>
    </source>
</reference>
<evidence type="ECO:0000256" key="2">
    <source>
        <dbReference type="ARBA" id="ARBA00005517"/>
    </source>
</evidence>
<dbReference type="AlphaFoldDB" id="A0A2N3PUB9"/>
<dbReference type="InterPro" id="IPR001926">
    <property type="entry name" value="TrpB-like_PALP"/>
</dbReference>
<accession>A0A2N3PUB9</accession>
<evidence type="ECO:0000256" key="1">
    <source>
        <dbReference type="ARBA" id="ARBA00001933"/>
    </source>
</evidence>
<feature type="domain" description="Threonine synthase N-terminal" evidence="8">
    <location>
        <begin position="3"/>
        <end position="80"/>
    </location>
</feature>
<evidence type="ECO:0000256" key="5">
    <source>
        <dbReference type="NCBIfam" id="TIGR00260"/>
    </source>
</evidence>
<dbReference type="Proteomes" id="UP000233293">
    <property type="component" value="Unassembled WGS sequence"/>
</dbReference>
<dbReference type="PANTHER" id="PTHR42690">
    <property type="entry name" value="THREONINE SYNTHASE FAMILY MEMBER"/>
    <property type="match status" value="1"/>
</dbReference>
<proteinExistence type="inferred from homology"/>
<dbReference type="InterPro" id="IPR029144">
    <property type="entry name" value="Thr_synth_N"/>
</dbReference>
<evidence type="ECO:0000259" key="7">
    <source>
        <dbReference type="Pfam" id="PF00291"/>
    </source>
</evidence>
<evidence type="ECO:0000259" key="8">
    <source>
        <dbReference type="Pfam" id="PF14821"/>
    </source>
</evidence>
<dbReference type="Gene3D" id="3.90.1380.10">
    <property type="entry name" value="Threonine synthase, N-terminal domain"/>
    <property type="match status" value="1"/>
</dbReference>